<evidence type="ECO:0000313" key="2">
    <source>
        <dbReference type="EMBL" id="OWY28696.1"/>
    </source>
</evidence>
<organism evidence="2 3">
    <name type="scientific">Herbaspirillum robiniae</name>
    <dbReference type="NCBI Taxonomy" id="2014887"/>
    <lineage>
        <taxon>Bacteria</taxon>
        <taxon>Pseudomonadati</taxon>
        <taxon>Pseudomonadota</taxon>
        <taxon>Betaproteobacteria</taxon>
        <taxon>Burkholderiales</taxon>
        <taxon>Oxalobacteraceae</taxon>
        <taxon>Herbaspirillum</taxon>
    </lineage>
</organism>
<dbReference type="AlphaFoldDB" id="A0A246WQL7"/>
<reference evidence="2 3" key="1">
    <citation type="submission" date="2017-06" db="EMBL/GenBank/DDBJ databases">
        <title>Herbaspirillum phytohormonus sp. nov., isolated from the root nodule of Robinia pseudoacacia in lead-zinc mine.</title>
        <authorList>
            <person name="Fan M."/>
            <person name="Lin Y."/>
        </authorList>
    </citation>
    <scope>NUCLEOTIDE SEQUENCE [LARGE SCALE GENOMIC DNA]</scope>
    <source>
        <strain evidence="2 3">HZ10</strain>
    </source>
</reference>
<dbReference type="Proteomes" id="UP000197596">
    <property type="component" value="Unassembled WGS sequence"/>
</dbReference>
<accession>A0A246WQL7</accession>
<comment type="caution">
    <text evidence="2">The sequence shown here is derived from an EMBL/GenBank/DDBJ whole genome shotgun (WGS) entry which is preliminary data.</text>
</comment>
<feature type="signal peptide" evidence="1">
    <location>
        <begin position="1"/>
        <end position="26"/>
    </location>
</feature>
<feature type="chain" id="PRO_5012670550" description="Fimbrial protein" evidence="1">
    <location>
        <begin position="27"/>
        <end position="161"/>
    </location>
</feature>
<dbReference type="EMBL" id="NJGU01000006">
    <property type="protein sequence ID" value="OWY28696.1"/>
    <property type="molecule type" value="Genomic_DNA"/>
</dbReference>
<evidence type="ECO:0000256" key="1">
    <source>
        <dbReference type="SAM" id="SignalP"/>
    </source>
</evidence>
<proteinExistence type="predicted"/>
<evidence type="ECO:0000313" key="3">
    <source>
        <dbReference type="Proteomes" id="UP000197596"/>
    </source>
</evidence>
<sequence>MSSQFAIAKRIVAAGALALTPALCLADGITVNFRGAIVEEPCAVSAGRLNYAAGNLQRPPARGVIASAPLELSLNCHAAQAVRISFEQGGRETRAGFGTGVDGVTMTMSRNGRELPPGEVIALAMASGQQRQVRLDTQLRGAAASSGETVRSAILVSLDYR</sequence>
<gene>
    <name evidence="2" type="ORF">CEJ42_11970</name>
</gene>
<evidence type="ECO:0008006" key="4">
    <source>
        <dbReference type="Google" id="ProtNLM"/>
    </source>
</evidence>
<protein>
    <recommendedName>
        <fullName evidence="4">Fimbrial protein</fullName>
    </recommendedName>
</protein>
<name>A0A246WQL7_9BURK</name>
<keyword evidence="1" id="KW-0732">Signal</keyword>
<dbReference type="RefSeq" id="WP_088751217.1">
    <property type="nucleotide sequence ID" value="NZ_NJGU01000006.1"/>
</dbReference>